<keyword evidence="4" id="KW-1185">Reference proteome</keyword>
<comment type="caution">
    <text evidence="3">The sequence shown here is derived from an EMBL/GenBank/DDBJ whole genome shotgun (WGS) entry which is preliminary data.</text>
</comment>
<feature type="chain" id="PRO_5019190034" description="Transglutaminase-like domain-containing protein" evidence="1">
    <location>
        <begin position="26"/>
        <end position="348"/>
    </location>
</feature>
<dbReference type="EMBL" id="RJJX01000026">
    <property type="protein sequence ID" value="RUT73175.1"/>
    <property type="molecule type" value="Genomic_DNA"/>
</dbReference>
<evidence type="ECO:0000256" key="1">
    <source>
        <dbReference type="SAM" id="SignalP"/>
    </source>
</evidence>
<feature type="domain" description="Transglutaminase-like" evidence="2">
    <location>
        <begin position="105"/>
        <end position="168"/>
    </location>
</feature>
<dbReference type="InterPro" id="IPR052557">
    <property type="entry name" value="CAP/Cytokinesis_protein"/>
</dbReference>
<organism evidence="3 4">
    <name type="scientific">Ancylomarina longa</name>
    <dbReference type="NCBI Taxonomy" id="2487017"/>
    <lineage>
        <taxon>Bacteria</taxon>
        <taxon>Pseudomonadati</taxon>
        <taxon>Bacteroidota</taxon>
        <taxon>Bacteroidia</taxon>
        <taxon>Marinilabiliales</taxon>
        <taxon>Marinifilaceae</taxon>
        <taxon>Ancylomarina</taxon>
    </lineage>
</organism>
<gene>
    <name evidence="3" type="ORF">DLK05_14460</name>
</gene>
<protein>
    <recommendedName>
        <fullName evidence="2">Transglutaminase-like domain-containing protein</fullName>
    </recommendedName>
</protein>
<dbReference type="SUPFAM" id="SSF54001">
    <property type="entry name" value="Cysteine proteinases"/>
    <property type="match status" value="1"/>
</dbReference>
<dbReference type="RefSeq" id="WP_127344681.1">
    <property type="nucleotide sequence ID" value="NZ_RJJX01000026.1"/>
</dbReference>
<dbReference type="InterPro" id="IPR038765">
    <property type="entry name" value="Papain-like_cys_pep_sf"/>
</dbReference>
<dbReference type="Gene3D" id="3.10.620.30">
    <property type="match status" value="1"/>
</dbReference>
<dbReference type="GO" id="GO:0005737">
    <property type="term" value="C:cytoplasm"/>
    <property type="evidence" value="ECO:0007669"/>
    <property type="project" value="TreeGrafter"/>
</dbReference>
<dbReference type="PANTHER" id="PTHR46333">
    <property type="entry name" value="CYTOKINESIS PROTEIN 3"/>
    <property type="match status" value="1"/>
</dbReference>
<sequence length="348" mass="40349">MLKKLIFLCLLVAFCLLNWEASAQHAENFRRINFRAENAPDSVSNHLISLHQYLVRNTKNDTEKIRAFYIWIIHHITYEDRSELIFNPHILFYMGTQNCSSPVCVLSVKKAVCEGYSNLFQSLCQLSGFESYTIGGYVKQNNILYDRATHAWNVVKVNGKWCFFDPTWASAAIQQKHKNTDAINQLFMVSPEKFIEDHLPLIPLWQFMERPVPYSVFNAGKESIDEFLGQTTSRGFYHFTDSLRVFNRLAAAQQHLKTGEQIAKTNPSNKFNRAIEYYRFAHMTLNYQKTRANKSIDTLLEAKKYIQKSILIFQKQSDVASQLMKIKANEDLQKIQDCILSSSEKSNN</sequence>
<accession>A0A434AFT3</accession>
<dbReference type="InterPro" id="IPR002931">
    <property type="entry name" value="Transglutaminase-like"/>
</dbReference>
<evidence type="ECO:0000313" key="3">
    <source>
        <dbReference type="EMBL" id="RUT73175.1"/>
    </source>
</evidence>
<keyword evidence="1" id="KW-0732">Signal</keyword>
<reference evidence="3 4" key="1">
    <citation type="submission" date="2018-11" db="EMBL/GenBank/DDBJ databases">
        <title>Parancylomarina longa gen. nov., sp. nov., isolated from sediments of southern Okinawa.</title>
        <authorList>
            <person name="Fu T."/>
        </authorList>
    </citation>
    <scope>NUCLEOTIDE SEQUENCE [LARGE SCALE GENOMIC DNA]</scope>
    <source>
        <strain evidence="3 4">T3-2 S1-C</strain>
    </source>
</reference>
<dbReference type="Pfam" id="PF01841">
    <property type="entry name" value="Transglut_core"/>
    <property type="match status" value="1"/>
</dbReference>
<name>A0A434AFT3_9BACT</name>
<proteinExistence type="predicted"/>
<feature type="signal peptide" evidence="1">
    <location>
        <begin position="1"/>
        <end position="25"/>
    </location>
</feature>
<dbReference type="PANTHER" id="PTHR46333:SF2">
    <property type="entry name" value="CYTOKINESIS PROTEIN 3"/>
    <property type="match status" value="1"/>
</dbReference>
<dbReference type="OrthoDB" id="9788327at2"/>
<evidence type="ECO:0000313" key="4">
    <source>
        <dbReference type="Proteomes" id="UP000282985"/>
    </source>
</evidence>
<evidence type="ECO:0000259" key="2">
    <source>
        <dbReference type="SMART" id="SM00460"/>
    </source>
</evidence>
<dbReference type="AlphaFoldDB" id="A0A434AFT3"/>
<dbReference type="Proteomes" id="UP000282985">
    <property type="component" value="Unassembled WGS sequence"/>
</dbReference>
<dbReference type="SMART" id="SM00460">
    <property type="entry name" value="TGc"/>
    <property type="match status" value="1"/>
</dbReference>